<dbReference type="SUPFAM" id="SSF51735">
    <property type="entry name" value="NAD(P)-binding Rossmann-fold domains"/>
    <property type="match status" value="1"/>
</dbReference>
<proteinExistence type="predicted"/>
<dbReference type="GO" id="GO:0016491">
    <property type="term" value="F:oxidoreductase activity"/>
    <property type="evidence" value="ECO:0007669"/>
    <property type="project" value="UniProtKB-KW"/>
</dbReference>
<dbReference type="InterPro" id="IPR052228">
    <property type="entry name" value="Sec_Metab_Biosynth_Oxidored"/>
</dbReference>
<keyword evidence="3" id="KW-1185">Reference proteome</keyword>
<gene>
    <name evidence="2" type="ORF">CEP54_011508</name>
</gene>
<dbReference type="AlphaFoldDB" id="A0A428PE18"/>
<reference evidence="2 3" key="1">
    <citation type="submission" date="2017-06" db="EMBL/GenBank/DDBJ databases">
        <title>Comparative genomic analysis of Ambrosia Fusariam Clade fungi.</title>
        <authorList>
            <person name="Stajich J.E."/>
            <person name="Carrillo J."/>
            <person name="Kijimoto T."/>
            <person name="Eskalen A."/>
            <person name="O'Donnell K."/>
            <person name="Kasson M."/>
        </authorList>
    </citation>
    <scope>NUCLEOTIDE SEQUENCE [LARGE SCALE GENOMIC DNA]</scope>
    <source>
        <strain evidence="2 3">NRRL62584</strain>
    </source>
</reference>
<dbReference type="InterPro" id="IPR002347">
    <property type="entry name" value="SDR_fam"/>
</dbReference>
<sequence length="329" mass="35630">MVSLSKVHASNALMPTALPPGLVALFVGGTSGIGEATVKAFAKYALKPRLYIVGRSQDSADRILAECKMLNPEGEFTFLKADVSLIKTVDEVCDDIKAREKTLNLLFLSCGIMDLSRTETSEGLHLLAALNHYSRMRFIQNLLPLMKQAPSLRRVTSVGGGGHEGKLDQTDYQARHVAVPELREHLTTLVTLCLEALSKTTPEVSFVHGYPGTVKTPLLDNVPPEALAGVEFVPIEESGERHLYLATSARYPSAREKGNGILVGDDLEVALGSNGEVGSGRYSVGQDCESASVDVLEGLAVLRERGVGDEAWIHTEAEFERIMKLKSDK</sequence>
<dbReference type="Pfam" id="PF00106">
    <property type="entry name" value="adh_short"/>
    <property type="match status" value="1"/>
</dbReference>
<keyword evidence="1" id="KW-0560">Oxidoreductase</keyword>
<dbReference type="STRING" id="1325734.A0A428PE18"/>
<comment type="caution">
    <text evidence="2">The sequence shown here is derived from an EMBL/GenBank/DDBJ whole genome shotgun (WGS) entry which is preliminary data.</text>
</comment>
<dbReference type="OrthoDB" id="2898509at2759"/>
<evidence type="ECO:0000256" key="1">
    <source>
        <dbReference type="ARBA" id="ARBA00023002"/>
    </source>
</evidence>
<accession>A0A428PE18</accession>
<evidence type="ECO:0000313" key="2">
    <source>
        <dbReference type="EMBL" id="RSL51282.1"/>
    </source>
</evidence>
<dbReference type="PANTHER" id="PTHR47534:SF3">
    <property type="entry name" value="ALCOHOL DEHYDROGENASE-LIKE C-TERMINAL DOMAIN-CONTAINING PROTEIN"/>
    <property type="match status" value="1"/>
</dbReference>
<dbReference type="Proteomes" id="UP000288168">
    <property type="component" value="Unassembled WGS sequence"/>
</dbReference>
<organism evidence="2 3">
    <name type="scientific">Fusarium duplospermum</name>
    <dbReference type="NCBI Taxonomy" id="1325734"/>
    <lineage>
        <taxon>Eukaryota</taxon>
        <taxon>Fungi</taxon>
        <taxon>Dikarya</taxon>
        <taxon>Ascomycota</taxon>
        <taxon>Pezizomycotina</taxon>
        <taxon>Sordariomycetes</taxon>
        <taxon>Hypocreomycetidae</taxon>
        <taxon>Hypocreales</taxon>
        <taxon>Nectriaceae</taxon>
        <taxon>Fusarium</taxon>
        <taxon>Fusarium solani species complex</taxon>
    </lineage>
</organism>
<dbReference type="EMBL" id="NKCI01000151">
    <property type="protein sequence ID" value="RSL51282.1"/>
    <property type="molecule type" value="Genomic_DNA"/>
</dbReference>
<dbReference type="Gene3D" id="3.40.50.720">
    <property type="entry name" value="NAD(P)-binding Rossmann-like Domain"/>
    <property type="match status" value="1"/>
</dbReference>
<evidence type="ECO:0000313" key="3">
    <source>
        <dbReference type="Proteomes" id="UP000288168"/>
    </source>
</evidence>
<dbReference type="InterPro" id="IPR036291">
    <property type="entry name" value="NAD(P)-bd_dom_sf"/>
</dbReference>
<protein>
    <submittedName>
        <fullName evidence="2">Uncharacterized protein</fullName>
    </submittedName>
</protein>
<dbReference type="PANTHER" id="PTHR47534">
    <property type="entry name" value="YALI0E05731P"/>
    <property type="match status" value="1"/>
</dbReference>
<name>A0A428PE18_9HYPO</name>